<evidence type="ECO:0000313" key="1">
    <source>
        <dbReference type="EMBL" id="DAE22327.1"/>
    </source>
</evidence>
<sequence>MFYALKHKKVIYFKISRFFFGSSKFSSYLCQRL</sequence>
<protein>
    <submittedName>
        <fullName evidence="1">Uncharacterized protein</fullName>
    </submittedName>
</protein>
<reference evidence="1" key="1">
    <citation type="journal article" date="2021" name="Proc. Natl. Acad. Sci. U.S.A.">
        <title>A Catalog of Tens of Thousands of Viruses from Human Metagenomes Reveals Hidden Associations with Chronic Diseases.</title>
        <authorList>
            <person name="Tisza M.J."/>
            <person name="Buck C.B."/>
        </authorList>
    </citation>
    <scope>NUCLEOTIDE SEQUENCE</scope>
    <source>
        <strain evidence="1">CtETl1</strain>
    </source>
</reference>
<proteinExistence type="predicted"/>
<name>A0A8S5QSR2_9CAUD</name>
<accession>A0A8S5QSR2</accession>
<organism evidence="1">
    <name type="scientific">Siphoviridae sp. ctETl1</name>
    <dbReference type="NCBI Taxonomy" id="2826207"/>
    <lineage>
        <taxon>Viruses</taxon>
        <taxon>Duplodnaviria</taxon>
        <taxon>Heunggongvirae</taxon>
        <taxon>Uroviricota</taxon>
        <taxon>Caudoviricetes</taxon>
    </lineage>
</organism>
<dbReference type="EMBL" id="BK015731">
    <property type="protein sequence ID" value="DAE22327.1"/>
    <property type="molecule type" value="Genomic_DNA"/>
</dbReference>